<dbReference type="Gene3D" id="2.170.270.10">
    <property type="entry name" value="SET domain"/>
    <property type="match status" value="1"/>
</dbReference>
<feature type="domain" description="Zinc finger PHD-type" evidence="7">
    <location>
        <begin position="65"/>
        <end position="109"/>
    </location>
</feature>
<feature type="domain" description="SET" evidence="8">
    <location>
        <begin position="269"/>
        <end position="412"/>
    </location>
</feature>
<feature type="transmembrane region" description="Helical" evidence="6">
    <location>
        <begin position="1354"/>
        <end position="1378"/>
    </location>
</feature>
<feature type="transmembrane region" description="Helical" evidence="6">
    <location>
        <begin position="1319"/>
        <end position="1342"/>
    </location>
</feature>
<feature type="compositionally biased region" description="Pro residues" evidence="5">
    <location>
        <begin position="1211"/>
        <end position="1225"/>
    </location>
</feature>
<dbReference type="SUPFAM" id="SSF57903">
    <property type="entry name" value="FYVE/PHD zinc finger"/>
    <property type="match status" value="1"/>
</dbReference>
<feature type="compositionally biased region" description="Low complexity" evidence="5">
    <location>
        <begin position="48"/>
        <end position="61"/>
    </location>
</feature>
<keyword evidence="10" id="KW-1185">Reference proteome</keyword>
<keyword evidence="1" id="KW-0479">Metal-binding</keyword>
<keyword evidence="6" id="KW-0472">Membrane</keyword>
<dbReference type="Proteomes" id="UP001497453">
    <property type="component" value="Chromosome 10"/>
</dbReference>
<feature type="region of interest" description="Disordered" evidence="5">
    <location>
        <begin position="135"/>
        <end position="174"/>
    </location>
</feature>
<dbReference type="InterPro" id="IPR013083">
    <property type="entry name" value="Znf_RING/FYVE/PHD"/>
</dbReference>
<feature type="compositionally biased region" description="Acidic residues" evidence="5">
    <location>
        <begin position="767"/>
        <end position="776"/>
    </location>
</feature>
<feature type="compositionally biased region" description="Low complexity" evidence="5">
    <location>
        <begin position="1259"/>
        <end position="1277"/>
    </location>
</feature>
<dbReference type="InterPro" id="IPR019786">
    <property type="entry name" value="Zinc_finger_PHD-type_CS"/>
</dbReference>
<evidence type="ECO:0000256" key="2">
    <source>
        <dbReference type="ARBA" id="ARBA00022771"/>
    </source>
</evidence>
<feature type="region of interest" description="Disordered" evidence="5">
    <location>
        <begin position="1112"/>
        <end position="1292"/>
    </location>
</feature>
<feature type="compositionally biased region" description="Low complexity" evidence="5">
    <location>
        <begin position="683"/>
        <end position="692"/>
    </location>
</feature>
<evidence type="ECO:0000259" key="8">
    <source>
        <dbReference type="SMART" id="SM00317"/>
    </source>
</evidence>
<feature type="compositionally biased region" description="Basic and acidic residues" evidence="5">
    <location>
        <begin position="558"/>
        <end position="580"/>
    </location>
</feature>
<dbReference type="PROSITE" id="PS01359">
    <property type="entry name" value="ZF_PHD_1"/>
    <property type="match status" value="1"/>
</dbReference>
<feature type="compositionally biased region" description="Low complexity" evidence="5">
    <location>
        <begin position="1226"/>
        <end position="1251"/>
    </location>
</feature>
<keyword evidence="3" id="KW-0862">Zinc</keyword>
<feature type="region of interest" description="Disordered" evidence="5">
    <location>
        <begin position="678"/>
        <end position="704"/>
    </location>
</feature>
<feature type="region of interest" description="Disordered" evidence="5">
    <location>
        <begin position="540"/>
        <end position="630"/>
    </location>
</feature>
<feature type="compositionally biased region" description="Pro residues" evidence="5">
    <location>
        <begin position="1172"/>
        <end position="1196"/>
    </location>
</feature>
<keyword evidence="6" id="KW-0812">Transmembrane</keyword>
<organism evidence="9 10">
    <name type="scientific">Somion occarium</name>
    <dbReference type="NCBI Taxonomy" id="3059160"/>
    <lineage>
        <taxon>Eukaryota</taxon>
        <taxon>Fungi</taxon>
        <taxon>Dikarya</taxon>
        <taxon>Basidiomycota</taxon>
        <taxon>Agaricomycotina</taxon>
        <taxon>Agaricomycetes</taxon>
        <taxon>Polyporales</taxon>
        <taxon>Cerrenaceae</taxon>
        <taxon>Somion</taxon>
    </lineage>
</organism>
<keyword evidence="6" id="KW-1133">Transmembrane helix</keyword>
<feature type="compositionally biased region" description="Low complexity" evidence="5">
    <location>
        <begin position="911"/>
        <end position="927"/>
    </location>
</feature>
<evidence type="ECO:0000256" key="3">
    <source>
        <dbReference type="ARBA" id="ARBA00022833"/>
    </source>
</evidence>
<feature type="compositionally biased region" description="Polar residues" evidence="5">
    <location>
        <begin position="693"/>
        <end position="704"/>
    </location>
</feature>
<dbReference type="SMART" id="SM00317">
    <property type="entry name" value="SET"/>
    <property type="match status" value="1"/>
</dbReference>
<keyword evidence="4" id="KW-0156">Chromatin regulator</keyword>
<dbReference type="SUPFAM" id="SSF82199">
    <property type="entry name" value="SET domain"/>
    <property type="match status" value="1"/>
</dbReference>
<feature type="region of interest" description="Disordered" evidence="5">
    <location>
        <begin position="25"/>
        <end position="61"/>
    </location>
</feature>
<evidence type="ECO:0000256" key="5">
    <source>
        <dbReference type="SAM" id="MobiDB-lite"/>
    </source>
</evidence>
<dbReference type="EMBL" id="OZ037953">
    <property type="protein sequence ID" value="CAL1698682.1"/>
    <property type="molecule type" value="Genomic_DNA"/>
</dbReference>
<feature type="region of interest" description="Disordered" evidence="5">
    <location>
        <begin position="728"/>
        <end position="1091"/>
    </location>
</feature>
<name>A0ABP1CX26_9APHY</name>
<dbReference type="InterPro" id="IPR001965">
    <property type="entry name" value="Znf_PHD"/>
</dbReference>
<proteinExistence type="predicted"/>
<dbReference type="InterPro" id="IPR011011">
    <property type="entry name" value="Znf_FYVE_PHD"/>
</dbReference>
<feature type="compositionally biased region" description="Basic and acidic residues" evidence="5">
    <location>
        <begin position="937"/>
        <end position="955"/>
    </location>
</feature>
<evidence type="ECO:0000313" key="10">
    <source>
        <dbReference type="Proteomes" id="UP001497453"/>
    </source>
</evidence>
<dbReference type="InterPro" id="IPR001214">
    <property type="entry name" value="SET_dom"/>
</dbReference>
<feature type="compositionally biased region" description="Basic and acidic residues" evidence="5">
    <location>
        <begin position="597"/>
        <end position="606"/>
    </location>
</feature>
<dbReference type="SMART" id="SM00249">
    <property type="entry name" value="PHD"/>
    <property type="match status" value="1"/>
</dbReference>
<feature type="region of interest" description="Disordered" evidence="5">
    <location>
        <begin position="478"/>
        <end position="501"/>
    </location>
</feature>
<feature type="compositionally biased region" description="Low complexity" evidence="5">
    <location>
        <begin position="1044"/>
        <end position="1053"/>
    </location>
</feature>
<evidence type="ECO:0000256" key="4">
    <source>
        <dbReference type="ARBA" id="ARBA00022853"/>
    </source>
</evidence>
<evidence type="ECO:0000256" key="1">
    <source>
        <dbReference type="ARBA" id="ARBA00022723"/>
    </source>
</evidence>
<dbReference type="Gene3D" id="3.30.40.10">
    <property type="entry name" value="Zinc/RING finger domain, C3HC4 (zinc finger)"/>
    <property type="match status" value="1"/>
</dbReference>
<feature type="compositionally biased region" description="Pro residues" evidence="5">
    <location>
        <begin position="956"/>
        <end position="968"/>
    </location>
</feature>
<feature type="compositionally biased region" description="Polar residues" evidence="5">
    <location>
        <begin position="986"/>
        <end position="1018"/>
    </location>
</feature>
<reference evidence="10" key="1">
    <citation type="submission" date="2024-04" db="EMBL/GenBank/DDBJ databases">
        <authorList>
            <person name="Shaw F."/>
            <person name="Minotto A."/>
        </authorList>
    </citation>
    <scope>NUCLEOTIDE SEQUENCE [LARGE SCALE GENOMIC DNA]</scope>
</reference>
<feature type="compositionally biased region" description="Pro residues" evidence="5">
    <location>
        <begin position="869"/>
        <end position="878"/>
    </location>
</feature>
<evidence type="ECO:0008006" key="11">
    <source>
        <dbReference type="Google" id="ProtNLM"/>
    </source>
</evidence>
<dbReference type="PANTHER" id="PTHR46462">
    <property type="entry name" value="UPSET, ISOFORM A"/>
    <property type="match status" value="1"/>
</dbReference>
<gene>
    <name evidence="9" type="ORF">GFSPODELE1_LOCUS2268</name>
</gene>
<dbReference type="InterPro" id="IPR046341">
    <property type="entry name" value="SET_dom_sf"/>
</dbReference>
<keyword evidence="2" id="KW-0863">Zinc-finger</keyword>
<evidence type="ECO:0000256" key="6">
    <source>
        <dbReference type="SAM" id="Phobius"/>
    </source>
</evidence>
<dbReference type="PANTHER" id="PTHR46462:SF3">
    <property type="entry name" value="UPSET, ISOFORM A"/>
    <property type="match status" value="1"/>
</dbReference>
<feature type="compositionally biased region" description="Polar residues" evidence="5">
    <location>
        <begin position="156"/>
        <end position="169"/>
    </location>
</feature>
<sequence>MKNDAAEEAALGLLGLHANGADYHRPSPTIPLKRKPSTAFAQPRPLDNNNNNKTSSSSTSSDAIRCICGFDYDDGFSVACDVCGRWVHAACFDIVDGKVPEEFRCWVCDPRPVNREKAVKVQKARLRHIQAQGADVEVEKQRRRASPGVERKGRRTSATVSNSDGNAHTNAKRKRRVSITAAPILHQITEDEHIDIDEPSAHSYVHIDHDDIPHQQTRDRLKRLAQHWRGVTALDGPTSPVYIDPDALPLHPHTALRPIPSSSLSHSTLSLHSNPSIRPPAYSVHTTQPIPSHTLIAPYISTIVPSTHYLSDPLNSYAHLSMPKPFVHLLGPPLDVALDARTTGQETRYVRNGCRPNAVLRPVLCNRNPHSSDDRTSNADLAETLTFGVFALRDLKAQEEVILGWEWDDGSVIHQLPALINSPHLFAPYRFEQFRNQMTSMLHAISSTFTTCACGTRAKDCALSRLAEFVDGQIPPLLPSSFHRDQEGRESNREDERMQVDLGPLVSVERGFRTREREPMSGGMRGVEMVNGYHESLDWMESPGAGPSRLPYSGTRVADPKGKARASEDDIERELLTERRIKSKSPLADLPISSAHDPLRHGRTDQKLPSPQSNTRKRPNPLPLDENSLPPKLRKTWIRRKAKVLKEKYGSSWDENDRTIQDSGGGVLAEEDTRMNIDDPIMTPSAATPSSTNSKPVSASYASTTETPYPTSPFANLSLRSPAFAGPSSYFATQPSKSPEEASETTQDVQVLDEVRAPPLPTVPEAPEGEGEDEPMNIDSSPDVPEHRPVEPNTVEPSIPLETRDMNTTTEASTDGIVDNISISEPITIAADEKPPASPPPVDIDVPMPNGPVEQGTDETSNRAEPEIHPSPFPPPPSSIIISPPIEPPQEIPANVSSLPVGEPITDSLKSPPSAATPSPSPSQAALPHPPQKVKLSLKDFALRKKKKREEEESRPPPPPPPLPPPPVESQMESTSEPGSAPTGLAPSSTSPPTEQKSVSGTNGDEVQKASTSVTPSAHSYEPQLSDVKRSSEGQVMNVDALSSHEQSSEEQSNLSPGAAFNGSEAHAVEMGSTSRGPPRKASLLNGTSTIDYRSIVSYQAKVELTDVFSDVLPGSKNHSRSPQDVSTSTTYVPDHVVQQSSPAPSMPPPIATVPLARQPSQQSQEDGEILSPPPPKPPPLAARPHTPPPAQPPTQPRSFHTPSGSVSPKGGPPSSAPPRRPALPPSYRAPYSHSSSSSSRPLPSAPRALRTAGLSNHHTSTYSPPSRSSYSSSSHSVLPRGPSADRDRDRDWDRDRLFGRGRGRGSQGWSSFVCCSYTYYYCLDSFFFLVRFFCFTDFCFFCCQALSESLSCVLRLFLLVIFVSSRVIFSFLCMRYVL</sequence>
<accession>A0ABP1CX26</accession>
<feature type="compositionally biased region" description="Basic and acidic residues" evidence="5">
    <location>
        <begin position="482"/>
        <end position="499"/>
    </location>
</feature>
<protein>
    <recommendedName>
        <fullName evidence="11">PHD-type domain-containing protein</fullName>
    </recommendedName>
</protein>
<dbReference type="Pfam" id="PF20826">
    <property type="entry name" value="PHD_5"/>
    <property type="match status" value="1"/>
</dbReference>
<evidence type="ECO:0000259" key="7">
    <source>
        <dbReference type="SMART" id="SM00249"/>
    </source>
</evidence>
<evidence type="ECO:0000313" key="9">
    <source>
        <dbReference type="EMBL" id="CAL1698682.1"/>
    </source>
</evidence>
<feature type="compositionally biased region" description="Polar residues" evidence="5">
    <location>
        <begin position="1121"/>
        <end position="1132"/>
    </location>
</feature>